<dbReference type="Proteomes" id="UP000191056">
    <property type="component" value="Unassembled WGS sequence"/>
</dbReference>
<accession>A0A1V4IV74</accession>
<dbReference type="EMBL" id="MZGT01000016">
    <property type="protein sequence ID" value="OPJ63720.1"/>
    <property type="molecule type" value="Genomic_DNA"/>
</dbReference>
<dbReference type="SUPFAM" id="SSF47413">
    <property type="entry name" value="lambda repressor-like DNA-binding domains"/>
    <property type="match status" value="1"/>
</dbReference>
<dbReference type="RefSeq" id="WP_079439103.1">
    <property type="nucleotide sequence ID" value="NZ_MZGT01000016.1"/>
</dbReference>
<dbReference type="STRING" id="225345.CLCHR_15350"/>
<comment type="caution">
    <text evidence="2">The sequence shown here is derived from an EMBL/GenBank/DDBJ whole genome shotgun (WGS) entry which is preliminary data.</text>
</comment>
<dbReference type="CDD" id="cd00093">
    <property type="entry name" value="HTH_XRE"/>
    <property type="match status" value="1"/>
</dbReference>
<dbReference type="AlphaFoldDB" id="A0A1V4IV74"/>
<name>A0A1V4IV74_9CLOT</name>
<reference evidence="2 3" key="1">
    <citation type="submission" date="2017-03" db="EMBL/GenBank/DDBJ databases">
        <title>Genome sequence of Clostridium chromiireducens DSM 23318.</title>
        <authorList>
            <person name="Poehlein A."/>
            <person name="Daniel R."/>
        </authorList>
    </citation>
    <scope>NUCLEOTIDE SEQUENCE [LARGE SCALE GENOMIC DNA]</scope>
    <source>
        <strain evidence="2 3">DSM 23318</strain>
    </source>
</reference>
<evidence type="ECO:0000313" key="2">
    <source>
        <dbReference type="EMBL" id="OPJ63720.1"/>
    </source>
</evidence>
<gene>
    <name evidence="2" type="ORF">CLCHR_15350</name>
</gene>
<sequence>MNTKLLIEFRERKKYSQEQMAKMLGYKNKASYCLIECGKTKVHIDLANKISEILELNQEEILALFFNI</sequence>
<dbReference type="Pfam" id="PF01381">
    <property type="entry name" value="HTH_3"/>
    <property type="match status" value="1"/>
</dbReference>
<dbReference type="InterPro" id="IPR010982">
    <property type="entry name" value="Lambda_DNA-bd_dom_sf"/>
</dbReference>
<proteinExistence type="predicted"/>
<evidence type="ECO:0000259" key="1">
    <source>
        <dbReference type="PROSITE" id="PS50943"/>
    </source>
</evidence>
<protein>
    <submittedName>
        <fullName evidence="2">Helix-turn-helix domain protein</fullName>
    </submittedName>
</protein>
<feature type="domain" description="HTH cro/C1-type" evidence="1">
    <location>
        <begin position="6"/>
        <end position="61"/>
    </location>
</feature>
<dbReference type="GO" id="GO:0003677">
    <property type="term" value="F:DNA binding"/>
    <property type="evidence" value="ECO:0007669"/>
    <property type="project" value="InterPro"/>
</dbReference>
<organism evidence="2 3">
    <name type="scientific">Clostridium chromiireducens</name>
    <dbReference type="NCBI Taxonomy" id="225345"/>
    <lineage>
        <taxon>Bacteria</taxon>
        <taxon>Bacillati</taxon>
        <taxon>Bacillota</taxon>
        <taxon>Clostridia</taxon>
        <taxon>Eubacteriales</taxon>
        <taxon>Clostridiaceae</taxon>
        <taxon>Clostridium</taxon>
    </lineage>
</organism>
<dbReference type="OrthoDB" id="48775at2"/>
<dbReference type="InterPro" id="IPR001387">
    <property type="entry name" value="Cro/C1-type_HTH"/>
</dbReference>
<keyword evidence="3" id="KW-1185">Reference proteome</keyword>
<dbReference type="Gene3D" id="1.10.260.40">
    <property type="entry name" value="lambda repressor-like DNA-binding domains"/>
    <property type="match status" value="1"/>
</dbReference>
<dbReference type="PROSITE" id="PS50943">
    <property type="entry name" value="HTH_CROC1"/>
    <property type="match status" value="1"/>
</dbReference>
<dbReference type="SMART" id="SM00530">
    <property type="entry name" value="HTH_XRE"/>
    <property type="match status" value="1"/>
</dbReference>
<evidence type="ECO:0000313" key="3">
    <source>
        <dbReference type="Proteomes" id="UP000191056"/>
    </source>
</evidence>